<keyword evidence="1" id="KW-0812">Transmembrane</keyword>
<dbReference type="OrthoDB" id="5198105at2"/>
<dbReference type="AlphaFoldDB" id="A0A1H5TGM8"/>
<name>A0A1H5TGM8_9RHOB</name>
<reference evidence="2 3" key="1">
    <citation type="submission" date="2016-10" db="EMBL/GenBank/DDBJ databases">
        <authorList>
            <person name="de Groot N.N."/>
        </authorList>
    </citation>
    <scope>NUCLEOTIDE SEQUENCE [LARGE SCALE GENOMIC DNA]</scope>
    <source>
        <strain evidence="2 3">DSM 23413</strain>
    </source>
</reference>
<feature type="transmembrane region" description="Helical" evidence="1">
    <location>
        <begin position="122"/>
        <end position="141"/>
    </location>
</feature>
<dbReference type="EMBL" id="FNVD01000002">
    <property type="protein sequence ID" value="SEF61913.1"/>
    <property type="molecule type" value="Genomic_DNA"/>
</dbReference>
<protein>
    <submittedName>
        <fullName evidence="2">Uncharacterized protein</fullName>
    </submittedName>
</protein>
<organism evidence="2 3">
    <name type="scientific">Jhaorihella thermophila</name>
    <dbReference type="NCBI Taxonomy" id="488547"/>
    <lineage>
        <taxon>Bacteria</taxon>
        <taxon>Pseudomonadati</taxon>
        <taxon>Pseudomonadota</taxon>
        <taxon>Alphaproteobacteria</taxon>
        <taxon>Rhodobacterales</taxon>
        <taxon>Paracoccaceae</taxon>
        <taxon>Jhaorihella</taxon>
    </lineage>
</organism>
<keyword evidence="3" id="KW-1185">Reference proteome</keyword>
<dbReference type="RefSeq" id="WP_104006902.1">
    <property type="nucleotide sequence ID" value="NZ_FNVD01000002.1"/>
</dbReference>
<feature type="transmembrane region" description="Helical" evidence="1">
    <location>
        <begin position="80"/>
        <end position="102"/>
    </location>
</feature>
<evidence type="ECO:0000313" key="2">
    <source>
        <dbReference type="EMBL" id="SEF61913.1"/>
    </source>
</evidence>
<evidence type="ECO:0000313" key="3">
    <source>
        <dbReference type="Proteomes" id="UP000236742"/>
    </source>
</evidence>
<sequence>MVLWTLPAIAAEAGGLLPFDLRPTGYSAEEARTFLAALSDEGRAIYAGPQRALDGVYPALLAAVLAGAVKALFRRGPLRVVLMLAVLGGMLADYAENLRIAAMLAAGPEATDAMIEAASRATVTKSALTGAVMGLVLLALARRLRRKWRG</sequence>
<proteinExistence type="predicted"/>
<evidence type="ECO:0000256" key="1">
    <source>
        <dbReference type="SAM" id="Phobius"/>
    </source>
</evidence>
<keyword evidence="1" id="KW-1133">Transmembrane helix</keyword>
<keyword evidence="1" id="KW-0472">Membrane</keyword>
<feature type="transmembrane region" description="Helical" evidence="1">
    <location>
        <begin position="55"/>
        <end position="73"/>
    </location>
</feature>
<gene>
    <name evidence="2" type="ORF">SAMN05421751_102265</name>
</gene>
<dbReference type="Proteomes" id="UP000236742">
    <property type="component" value="Unassembled WGS sequence"/>
</dbReference>
<accession>A0A1H5TGM8</accession>